<evidence type="ECO:0000313" key="2">
    <source>
        <dbReference type="Proteomes" id="UP001226867"/>
    </source>
</evidence>
<comment type="caution">
    <text evidence="1">The sequence shown here is derived from an EMBL/GenBank/DDBJ whole genome shotgun (WGS) entry which is preliminary data.</text>
</comment>
<dbReference type="SUPFAM" id="SSF53756">
    <property type="entry name" value="UDP-Glycosyltransferase/glycogen phosphorylase"/>
    <property type="match status" value="1"/>
</dbReference>
<reference evidence="1 2" key="1">
    <citation type="submission" date="2023-07" db="EMBL/GenBank/DDBJ databases">
        <title>Sorghum-associated microbial communities from plants grown in Nebraska, USA.</title>
        <authorList>
            <person name="Schachtman D."/>
        </authorList>
    </citation>
    <scope>NUCLEOTIDE SEQUENCE [LARGE SCALE GENOMIC DNA]</scope>
    <source>
        <strain evidence="1 2">DS1607</strain>
    </source>
</reference>
<keyword evidence="2" id="KW-1185">Reference proteome</keyword>
<dbReference type="PANTHER" id="PTHR46401">
    <property type="entry name" value="GLYCOSYLTRANSFERASE WBBK-RELATED"/>
    <property type="match status" value="1"/>
</dbReference>
<accession>A0ABT9SB35</accession>
<protein>
    <submittedName>
        <fullName evidence="1">Glycosyltransferase involved in cell wall biosynthesis</fullName>
    </submittedName>
</protein>
<name>A0ABT9SB35_9BURK</name>
<dbReference type="Proteomes" id="UP001226867">
    <property type="component" value="Unassembled WGS sequence"/>
</dbReference>
<proteinExistence type="predicted"/>
<evidence type="ECO:0000313" key="1">
    <source>
        <dbReference type="EMBL" id="MDP9901569.1"/>
    </source>
</evidence>
<dbReference type="PANTHER" id="PTHR46401:SF9">
    <property type="entry name" value="MANNOSYLTRANSFERASE A"/>
    <property type="match status" value="1"/>
</dbReference>
<organism evidence="1 2">
    <name type="scientific">Variovorax ginsengisoli</name>
    <dbReference type="NCBI Taxonomy" id="363844"/>
    <lineage>
        <taxon>Bacteria</taxon>
        <taxon>Pseudomonadati</taxon>
        <taxon>Pseudomonadota</taxon>
        <taxon>Betaproteobacteria</taxon>
        <taxon>Burkholderiales</taxon>
        <taxon>Comamonadaceae</taxon>
        <taxon>Variovorax</taxon>
    </lineage>
</organism>
<gene>
    <name evidence="1" type="ORF">J2W36_003838</name>
</gene>
<dbReference type="Gene3D" id="3.40.50.2000">
    <property type="entry name" value="Glycogen Phosphorylase B"/>
    <property type="match status" value="1"/>
</dbReference>
<sequence length="220" mass="23740">MNVDRTFETSAQVAESGQPDVCALDDPRAVSKSVVALDVLASNARRGASAFDVIVAPLVVAALVRTRLAWPTAWQSKDYAQALDTFELIWAPGLDVNLLIVGGRGWLVDKLANRLLSHSRTCQRFFGLESISDEYLECTDAALTCLIAASEGQGFVLPLIEAVHQKILIIAKNLPAFKEVAGREAYYFLGVVGIFLASLVNPGPSSFEQQSHPQSDSVHG</sequence>
<dbReference type="EMBL" id="JAUSRO010000013">
    <property type="protein sequence ID" value="MDP9901569.1"/>
    <property type="molecule type" value="Genomic_DNA"/>
</dbReference>